<dbReference type="EMBL" id="VUJU01013306">
    <property type="protein sequence ID" value="KAF0705219.1"/>
    <property type="molecule type" value="Genomic_DNA"/>
</dbReference>
<keyword evidence="3" id="KW-1185">Reference proteome</keyword>
<feature type="domain" description="HAT C-terminal dimerisation" evidence="1">
    <location>
        <begin position="2"/>
        <end position="53"/>
    </location>
</feature>
<dbReference type="PANTHER" id="PTHR37162">
    <property type="entry name" value="HAT FAMILY DIMERISATION DOMAINCONTAINING PROTEIN-RELATED"/>
    <property type="match status" value="1"/>
</dbReference>
<reference evidence="2 3" key="1">
    <citation type="submission" date="2019-08" db="EMBL/GenBank/DDBJ databases">
        <title>Whole genome of Aphis craccivora.</title>
        <authorList>
            <person name="Voronova N.V."/>
            <person name="Shulinski R.S."/>
            <person name="Bandarenka Y.V."/>
            <person name="Zhorov D.G."/>
            <person name="Warner D."/>
        </authorList>
    </citation>
    <scope>NUCLEOTIDE SEQUENCE [LARGE SCALE GENOMIC DNA]</scope>
    <source>
        <strain evidence="2">180601</strain>
        <tissue evidence="2">Whole Body</tissue>
    </source>
</reference>
<dbReference type="PANTHER" id="PTHR37162:SF1">
    <property type="entry name" value="BED-TYPE DOMAIN-CONTAINING PROTEIN"/>
    <property type="match status" value="1"/>
</dbReference>
<gene>
    <name evidence="2" type="ORF">FWK35_00030850</name>
</gene>
<dbReference type="SUPFAM" id="SSF53098">
    <property type="entry name" value="Ribonuclease H-like"/>
    <property type="match status" value="1"/>
</dbReference>
<protein>
    <submittedName>
        <fullName evidence="2">Protein FAM200A-like</fullName>
    </submittedName>
</protein>
<dbReference type="AlphaFoldDB" id="A0A6G0VQA3"/>
<dbReference type="OrthoDB" id="6159421at2759"/>
<sequence length="82" mass="9772">MFPTLSKFAKSMFCLPHSSENVERIFSTVNLIKTKQRNRCSTDTLEGLLYAKNYFKKSCCYEFETTPDHYKLFNQSMYDFKE</sequence>
<accession>A0A6G0VQA3</accession>
<dbReference type="Pfam" id="PF05699">
    <property type="entry name" value="Dimer_Tnp_hAT"/>
    <property type="match status" value="1"/>
</dbReference>
<name>A0A6G0VQA3_APHCR</name>
<organism evidence="2 3">
    <name type="scientific">Aphis craccivora</name>
    <name type="common">Cowpea aphid</name>
    <dbReference type="NCBI Taxonomy" id="307492"/>
    <lineage>
        <taxon>Eukaryota</taxon>
        <taxon>Metazoa</taxon>
        <taxon>Ecdysozoa</taxon>
        <taxon>Arthropoda</taxon>
        <taxon>Hexapoda</taxon>
        <taxon>Insecta</taxon>
        <taxon>Pterygota</taxon>
        <taxon>Neoptera</taxon>
        <taxon>Paraneoptera</taxon>
        <taxon>Hemiptera</taxon>
        <taxon>Sternorrhyncha</taxon>
        <taxon>Aphidomorpha</taxon>
        <taxon>Aphidoidea</taxon>
        <taxon>Aphididae</taxon>
        <taxon>Aphidini</taxon>
        <taxon>Aphis</taxon>
        <taxon>Aphis</taxon>
    </lineage>
</organism>
<evidence type="ECO:0000313" key="3">
    <source>
        <dbReference type="Proteomes" id="UP000478052"/>
    </source>
</evidence>
<dbReference type="InterPro" id="IPR008906">
    <property type="entry name" value="HATC_C_dom"/>
</dbReference>
<dbReference type="GO" id="GO:0046983">
    <property type="term" value="F:protein dimerization activity"/>
    <property type="evidence" value="ECO:0007669"/>
    <property type="project" value="InterPro"/>
</dbReference>
<dbReference type="Proteomes" id="UP000478052">
    <property type="component" value="Unassembled WGS sequence"/>
</dbReference>
<evidence type="ECO:0000313" key="2">
    <source>
        <dbReference type="EMBL" id="KAF0705219.1"/>
    </source>
</evidence>
<comment type="caution">
    <text evidence="2">The sequence shown here is derived from an EMBL/GenBank/DDBJ whole genome shotgun (WGS) entry which is preliminary data.</text>
</comment>
<proteinExistence type="predicted"/>
<dbReference type="InterPro" id="IPR012337">
    <property type="entry name" value="RNaseH-like_sf"/>
</dbReference>
<evidence type="ECO:0000259" key="1">
    <source>
        <dbReference type="Pfam" id="PF05699"/>
    </source>
</evidence>